<dbReference type="InterPro" id="IPR017907">
    <property type="entry name" value="Znf_RING_CS"/>
</dbReference>
<feature type="compositionally biased region" description="Polar residues" evidence="12">
    <location>
        <begin position="42"/>
        <end position="74"/>
    </location>
</feature>
<reference evidence="15 16" key="1">
    <citation type="submission" date="2024-04" db="EMBL/GenBank/DDBJ databases">
        <title>Tritrichomonas musculus Genome.</title>
        <authorList>
            <person name="Alves-Ferreira E."/>
            <person name="Grigg M."/>
            <person name="Lorenzi H."/>
            <person name="Galac M."/>
        </authorList>
    </citation>
    <scope>NUCLEOTIDE SEQUENCE [LARGE SCALE GENOMIC DNA]</scope>
    <source>
        <strain evidence="15 16">EAF2021</strain>
    </source>
</reference>
<evidence type="ECO:0000256" key="7">
    <source>
        <dbReference type="ARBA" id="ARBA00022771"/>
    </source>
</evidence>
<keyword evidence="13" id="KW-0812">Transmembrane</keyword>
<evidence type="ECO:0000256" key="6">
    <source>
        <dbReference type="ARBA" id="ARBA00022723"/>
    </source>
</evidence>
<keyword evidence="7 11" id="KW-0863">Zinc-finger</keyword>
<dbReference type="Pfam" id="PF13923">
    <property type="entry name" value="zf-C3HC4_2"/>
    <property type="match status" value="1"/>
</dbReference>
<evidence type="ECO:0000313" key="15">
    <source>
        <dbReference type="EMBL" id="KAK8870701.1"/>
    </source>
</evidence>
<dbReference type="InterPro" id="IPR001841">
    <property type="entry name" value="Znf_RING"/>
</dbReference>
<comment type="catalytic activity">
    <reaction evidence="1">
        <text>S-ubiquitinyl-[E2 ubiquitin-conjugating enzyme]-L-cysteine + [acceptor protein]-L-lysine = [E2 ubiquitin-conjugating enzyme]-L-cysteine + N(6)-ubiquitinyl-[acceptor protein]-L-lysine.</text>
        <dbReference type="EC" id="2.3.2.27"/>
    </reaction>
</comment>
<evidence type="ECO:0000256" key="11">
    <source>
        <dbReference type="PROSITE-ProRule" id="PRU00175"/>
    </source>
</evidence>
<protein>
    <recommendedName>
        <fullName evidence="4">RING-type E3 ubiquitin transferase</fullName>
        <ecNumber evidence="4">2.3.2.27</ecNumber>
    </recommendedName>
</protein>
<dbReference type="Proteomes" id="UP001470230">
    <property type="component" value="Unassembled WGS sequence"/>
</dbReference>
<feature type="transmembrane region" description="Helical" evidence="13">
    <location>
        <begin position="234"/>
        <end position="252"/>
    </location>
</feature>
<evidence type="ECO:0000256" key="10">
    <source>
        <dbReference type="ARBA" id="ARBA00023136"/>
    </source>
</evidence>
<dbReference type="PANTHER" id="PTHR12313">
    <property type="entry name" value="E3 UBIQUITIN-PROTEIN LIGASE RNF5-RELATED"/>
    <property type="match status" value="1"/>
</dbReference>
<evidence type="ECO:0000256" key="13">
    <source>
        <dbReference type="SAM" id="Phobius"/>
    </source>
</evidence>
<feature type="region of interest" description="Disordered" evidence="12">
    <location>
        <begin position="1"/>
        <end position="125"/>
    </location>
</feature>
<comment type="pathway">
    <text evidence="3">Protein modification; protein ubiquitination.</text>
</comment>
<dbReference type="SUPFAM" id="SSF57850">
    <property type="entry name" value="RING/U-box"/>
    <property type="match status" value="1"/>
</dbReference>
<feature type="domain" description="RING-type" evidence="14">
    <location>
        <begin position="133"/>
        <end position="171"/>
    </location>
</feature>
<name>A0ABR2IZG7_9EUKA</name>
<feature type="compositionally biased region" description="Low complexity" evidence="12">
    <location>
        <begin position="107"/>
        <end position="116"/>
    </location>
</feature>
<sequence length="253" mass="28905">MIQADMKVNPDGDQQPQQPPHPSDDQSAQHSIENSPEILDNQDLNQNNFHIQDQNEQQEIQPETDVLNNNNNAPESTTYSYKSEKSSKQPLIIRLRNPAPPKEDKTNNTSSNPNNKSEADSTEEIPDEDKWKCPICLDALQQPVVTRCGHVFCWPCIHEWLRRSNTCPVCHGEIEESHLIPIYGQGDEADISSPPPPRPEYREARPNNGFNFVFRTPFATRNITDQVHALFRPGPYLIIQIVAIVFFFSTFYI</sequence>
<dbReference type="EC" id="2.3.2.27" evidence="4"/>
<evidence type="ECO:0000256" key="9">
    <source>
        <dbReference type="ARBA" id="ARBA00022833"/>
    </source>
</evidence>
<evidence type="ECO:0000256" key="12">
    <source>
        <dbReference type="SAM" id="MobiDB-lite"/>
    </source>
</evidence>
<comment type="caution">
    <text evidence="15">The sequence shown here is derived from an EMBL/GenBank/DDBJ whole genome shotgun (WGS) entry which is preliminary data.</text>
</comment>
<accession>A0ABR2IZG7</accession>
<keyword evidence="8" id="KW-0833">Ubl conjugation pathway</keyword>
<evidence type="ECO:0000259" key="14">
    <source>
        <dbReference type="PROSITE" id="PS50089"/>
    </source>
</evidence>
<evidence type="ECO:0000256" key="2">
    <source>
        <dbReference type="ARBA" id="ARBA00004308"/>
    </source>
</evidence>
<gene>
    <name evidence="15" type="ORF">M9Y10_008588</name>
</gene>
<evidence type="ECO:0000256" key="5">
    <source>
        <dbReference type="ARBA" id="ARBA00022679"/>
    </source>
</evidence>
<evidence type="ECO:0000256" key="4">
    <source>
        <dbReference type="ARBA" id="ARBA00012483"/>
    </source>
</evidence>
<dbReference type="PROSITE" id="PS00518">
    <property type="entry name" value="ZF_RING_1"/>
    <property type="match status" value="1"/>
</dbReference>
<evidence type="ECO:0000256" key="3">
    <source>
        <dbReference type="ARBA" id="ARBA00004906"/>
    </source>
</evidence>
<dbReference type="Gene3D" id="3.30.40.10">
    <property type="entry name" value="Zinc/RING finger domain, C3HC4 (zinc finger)"/>
    <property type="match status" value="1"/>
</dbReference>
<dbReference type="PROSITE" id="PS50089">
    <property type="entry name" value="ZF_RING_2"/>
    <property type="match status" value="1"/>
</dbReference>
<dbReference type="SMART" id="SM00184">
    <property type="entry name" value="RING"/>
    <property type="match status" value="1"/>
</dbReference>
<evidence type="ECO:0000256" key="1">
    <source>
        <dbReference type="ARBA" id="ARBA00000900"/>
    </source>
</evidence>
<organism evidence="15 16">
    <name type="scientific">Tritrichomonas musculus</name>
    <dbReference type="NCBI Taxonomy" id="1915356"/>
    <lineage>
        <taxon>Eukaryota</taxon>
        <taxon>Metamonada</taxon>
        <taxon>Parabasalia</taxon>
        <taxon>Tritrichomonadida</taxon>
        <taxon>Tritrichomonadidae</taxon>
        <taxon>Tritrichomonas</taxon>
    </lineage>
</organism>
<keyword evidence="9" id="KW-0862">Zinc</keyword>
<dbReference type="InterPro" id="IPR013083">
    <property type="entry name" value="Znf_RING/FYVE/PHD"/>
</dbReference>
<keyword evidence="6" id="KW-0479">Metal-binding</keyword>
<evidence type="ECO:0000256" key="8">
    <source>
        <dbReference type="ARBA" id="ARBA00022786"/>
    </source>
</evidence>
<keyword evidence="10 13" id="KW-0472">Membrane</keyword>
<evidence type="ECO:0000313" key="16">
    <source>
        <dbReference type="Proteomes" id="UP001470230"/>
    </source>
</evidence>
<keyword evidence="13" id="KW-1133">Transmembrane helix</keyword>
<comment type="subcellular location">
    <subcellularLocation>
        <location evidence="2">Endomembrane system</location>
    </subcellularLocation>
</comment>
<keyword evidence="5" id="KW-0808">Transferase</keyword>
<keyword evidence="16" id="KW-1185">Reference proteome</keyword>
<dbReference type="EMBL" id="JAPFFF010000014">
    <property type="protein sequence ID" value="KAK8870701.1"/>
    <property type="molecule type" value="Genomic_DNA"/>
</dbReference>
<dbReference type="InterPro" id="IPR045103">
    <property type="entry name" value="RNF5/RNF185-like"/>
</dbReference>
<proteinExistence type="predicted"/>